<protein>
    <submittedName>
        <fullName evidence="4">ATP12 family protein</fullName>
    </submittedName>
</protein>
<evidence type="ECO:0000256" key="2">
    <source>
        <dbReference type="ARBA" id="ARBA00022946"/>
    </source>
</evidence>
<comment type="similarity">
    <text evidence="1">Belongs to the ATP12 family.</text>
</comment>
<dbReference type="InterPro" id="IPR042272">
    <property type="entry name" value="ATP12_ATP_synth-F1-assembly_N"/>
</dbReference>
<dbReference type="Gene3D" id="1.10.3580.10">
    <property type="entry name" value="ATP12 ATPase"/>
    <property type="match status" value="1"/>
</dbReference>
<accession>A0ABZ0BBU6</accession>
<dbReference type="PANTHER" id="PTHR21013:SF10">
    <property type="entry name" value="ATP SYNTHASE MITOCHONDRIAL F1 COMPLEX ASSEMBLY FACTOR 2"/>
    <property type="match status" value="1"/>
</dbReference>
<dbReference type="InterPro" id="IPR023335">
    <property type="entry name" value="ATP12_ortho_dom_sf"/>
</dbReference>
<name>A0ABZ0BBU6_9SPHN</name>
<dbReference type="SUPFAM" id="SSF160909">
    <property type="entry name" value="ATP12-like"/>
    <property type="match status" value="1"/>
</dbReference>
<sequence length="239" mass="25504">MKRFWRDVSVVPEGDRRSIALDGRPVRTPGRAPLAVPTAALADAIAEEWRAVTETVDPRAMPLTGLANAAIDRVGPDRAAFAAGLARFGESDLLYYRAEGPVELVARQANAWDPILDWCRGRYGIRFEITAGVMHVPQPETTVTRLAGAVAAYDPFVLAPLSPIVSLTGSLVLALALAEGAATPDAVWTAASIDEDWQAEQWGEDDLATAATANRRAEFQAAARFLELSKGPLTSPGDG</sequence>
<dbReference type="PANTHER" id="PTHR21013">
    <property type="entry name" value="ATP SYNTHASE MITOCHONDRIAL F1 COMPLEX ASSEMBLY FACTOR 2/ATP12 PROTEIN, MITOCHONDRIAL PRECURSOR"/>
    <property type="match status" value="1"/>
</dbReference>
<reference evidence="4 5" key="1">
    <citation type="submission" date="2023-09" db="EMBL/GenBank/DDBJ databases">
        <authorList>
            <person name="Rey-Velasco X."/>
        </authorList>
    </citation>
    <scope>NUCLEOTIDE SEQUENCE [LARGE SCALE GENOMIC DNA]</scope>
    <source>
        <strain evidence="4 5">W311</strain>
    </source>
</reference>
<dbReference type="EMBL" id="CP135076">
    <property type="protein sequence ID" value="WNO54541.1"/>
    <property type="molecule type" value="Genomic_DNA"/>
</dbReference>
<dbReference type="Gene3D" id="3.30.2180.10">
    <property type="entry name" value="ATP12-like"/>
    <property type="match status" value="1"/>
</dbReference>
<evidence type="ECO:0000313" key="4">
    <source>
        <dbReference type="EMBL" id="WNO54541.1"/>
    </source>
</evidence>
<dbReference type="RefSeq" id="WP_313917148.1">
    <property type="nucleotide sequence ID" value="NZ_CP135076.1"/>
</dbReference>
<dbReference type="Pfam" id="PF07542">
    <property type="entry name" value="ATP12"/>
    <property type="match status" value="1"/>
</dbReference>
<evidence type="ECO:0000313" key="5">
    <source>
        <dbReference type="Proteomes" id="UP001302249"/>
    </source>
</evidence>
<evidence type="ECO:0000256" key="1">
    <source>
        <dbReference type="ARBA" id="ARBA00008231"/>
    </source>
</evidence>
<keyword evidence="5" id="KW-1185">Reference proteome</keyword>
<gene>
    <name evidence="4" type="ORF">RPR59_04610</name>
</gene>
<dbReference type="InterPro" id="IPR011419">
    <property type="entry name" value="ATP12_ATP_synth-F1-assembly"/>
</dbReference>
<dbReference type="Proteomes" id="UP001302249">
    <property type="component" value="Chromosome"/>
</dbReference>
<proteinExistence type="inferred from homology"/>
<keyword evidence="2" id="KW-0809">Transit peptide</keyword>
<organism evidence="4 5">
    <name type="scientific">Stakelama saccharophila</name>
    <dbReference type="NCBI Taxonomy" id="3075605"/>
    <lineage>
        <taxon>Bacteria</taxon>
        <taxon>Pseudomonadati</taxon>
        <taxon>Pseudomonadota</taxon>
        <taxon>Alphaproteobacteria</taxon>
        <taxon>Sphingomonadales</taxon>
        <taxon>Sphingomonadaceae</taxon>
        <taxon>Stakelama</taxon>
    </lineage>
</organism>
<evidence type="ECO:0000256" key="3">
    <source>
        <dbReference type="ARBA" id="ARBA00023186"/>
    </source>
</evidence>
<keyword evidence="3" id="KW-0143">Chaperone</keyword>